<accession>A0ABS5YE77</accession>
<dbReference type="Pfam" id="PF07338">
    <property type="entry name" value="YdgH_BhsA-like"/>
    <property type="match status" value="1"/>
</dbReference>
<organism evidence="7 8">
    <name type="scientific">Candidatus Sodalis endolongispinus</name>
    <dbReference type="NCBI Taxonomy" id="2812662"/>
    <lineage>
        <taxon>Bacteria</taxon>
        <taxon>Pseudomonadati</taxon>
        <taxon>Pseudomonadota</taxon>
        <taxon>Gammaproteobacteria</taxon>
        <taxon>Enterobacterales</taxon>
        <taxon>Bruguierivoracaceae</taxon>
        <taxon>Sodalis</taxon>
    </lineage>
</organism>
<dbReference type="PANTHER" id="PTHR34156">
    <property type="entry name" value="OUTER MEMBRANE PROTEIN-RELATED-RELATED"/>
    <property type="match status" value="1"/>
</dbReference>
<evidence type="ECO:0000313" key="8">
    <source>
        <dbReference type="Proteomes" id="UP000811282"/>
    </source>
</evidence>
<evidence type="ECO:0000256" key="5">
    <source>
        <dbReference type="SAM" id="SignalP"/>
    </source>
</evidence>
<evidence type="ECO:0000256" key="1">
    <source>
        <dbReference type="ARBA" id="ARBA00004418"/>
    </source>
</evidence>
<dbReference type="Proteomes" id="UP000811282">
    <property type="component" value="Unassembled WGS sequence"/>
</dbReference>
<dbReference type="EMBL" id="JAFJYC010000002">
    <property type="protein sequence ID" value="MBT9433267.1"/>
    <property type="molecule type" value="Genomic_DNA"/>
</dbReference>
<gene>
    <name evidence="7" type="ORF">JZM24_16170</name>
</gene>
<proteinExistence type="inferred from homology"/>
<comment type="caution">
    <text evidence="7">The sequence shown here is derived from an EMBL/GenBank/DDBJ whole genome shotgun (WGS) entry which is preliminary data.</text>
</comment>
<feature type="domain" description="YdgH/BhsA/McbA-like" evidence="6">
    <location>
        <begin position="35"/>
        <end position="86"/>
    </location>
</feature>
<evidence type="ECO:0000256" key="3">
    <source>
        <dbReference type="ARBA" id="ARBA00022764"/>
    </source>
</evidence>
<name>A0ABS5YE77_9GAMM</name>
<evidence type="ECO:0000256" key="2">
    <source>
        <dbReference type="ARBA" id="ARBA00022729"/>
    </source>
</evidence>
<evidence type="ECO:0000259" key="6">
    <source>
        <dbReference type="Pfam" id="PF07338"/>
    </source>
</evidence>
<comment type="subcellular location">
    <subcellularLocation>
        <location evidence="1">Periplasm</location>
    </subcellularLocation>
</comment>
<reference evidence="7 8" key="1">
    <citation type="journal article" date="2021" name="Genome Biol. Evol.">
        <title>The evolution of interdependence in a four-way mealybug symbiosis.</title>
        <authorList>
            <person name="Garber A.I."/>
            <person name="Kupper M."/>
            <person name="Laetsch D.R."/>
            <person name="Weldon S.R."/>
            <person name="Ladinsky M.S."/>
            <person name="Bjorkman P.J."/>
            <person name="McCutcheon J.P."/>
        </authorList>
    </citation>
    <scope>NUCLEOTIDE SEQUENCE [LARGE SCALE GENOMIC DNA]</scope>
    <source>
        <strain evidence="7">SOD</strain>
    </source>
</reference>
<keyword evidence="3" id="KW-0574">Periplasm</keyword>
<dbReference type="InterPro" id="IPR010854">
    <property type="entry name" value="YdgH/BhsA/McbA-like_dom"/>
</dbReference>
<dbReference type="SUPFAM" id="SSF159871">
    <property type="entry name" value="YdgH-like"/>
    <property type="match status" value="1"/>
</dbReference>
<sequence>MKRSLLVLTPLLLAGLSLPAFAAETISRQEAVNKQALGTISVTGAATLDHLERNIAQKADRAGANYYVIIATTGKNRLHGDALIYQ</sequence>
<dbReference type="InterPro" id="IPR051096">
    <property type="entry name" value="BhsA/McbA_stress_biofilm_assoc"/>
</dbReference>
<evidence type="ECO:0000313" key="7">
    <source>
        <dbReference type="EMBL" id="MBT9433267.1"/>
    </source>
</evidence>
<dbReference type="InterPro" id="IPR025543">
    <property type="entry name" value="Dodecin-like"/>
</dbReference>
<dbReference type="RefSeq" id="WP_215670957.1">
    <property type="nucleotide sequence ID" value="NZ_JAFJYC010000002.1"/>
</dbReference>
<dbReference type="PANTHER" id="PTHR34156:SF1">
    <property type="entry name" value="PERIPLASMIC PROTEIN"/>
    <property type="match status" value="1"/>
</dbReference>
<feature type="signal peptide" evidence="5">
    <location>
        <begin position="1"/>
        <end position="22"/>
    </location>
</feature>
<evidence type="ECO:0000256" key="4">
    <source>
        <dbReference type="ARBA" id="ARBA00038138"/>
    </source>
</evidence>
<protein>
    <submittedName>
        <fullName evidence="7">DUF1471 domain-containing protein</fullName>
    </submittedName>
</protein>
<dbReference type="InterPro" id="IPR036275">
    <property type="entry name" value="YdgH-like_sf"/>
</dbReference>
<keyword evidence="2 5" id="KW-0732">Signal</keyword>
<feature type="chain" id="PRO_5047487852" evidence="5">
    <location>
        <begin position="23"/>
        <end position="86"/>
    </location>
</feature>
<dbReference type="Gene3D" id="3.30.1660.10">
    <property type="entry name" value="Flavin-binding protein dodecin"/>
    <property type="match status" value="1"/>
</dbReference>
<comment type="similarity">
    <text evidence="4">Belongs to the BhsA/McbA family.</text>
</comment>
<keyword evidence="8" id="KW-1185">Reference proteome</keyword>